<feature type="domain" description="OmpA-like" evidence="3">
    <location>
        <begin position="149"/>
        <end position="272"/>
    </location>
</feature>
<dbReference type="EMBL" id="FNCW01000009">
    <property type="protein sequence ID" value="SDG85709.1"/>
    <property type="molecule type" value="Genomic_DNA"/>
</dbReference>
<dbReference type="Pfam" id="PF00691">
    <property type="entry name" value="OmpA"/>
    <property type="match status" value="1"/>
</dbReference>
<accession>A0A1G7XN92</accession>
<protein>
    <submittedName>
        <fullName evidence="4">Chemotaxis protein MotB</fullName>
    </submittedName>
</protein>
<feature type="coiled-coil region" evidence="2">
    <location>
        <begin position="24"/>
        <end position="72"/>
    </location>
</feature>
<evidence type="ECO:0000313" key="5">
    <source>
        <dbReference type="Proteomes" id="UP000199296"/>
    </source>
</evidence>
<dbReference type="CDD" id="cd07185">
    <property type="entry name" value="OmpA_C-like"/>
    <property type="match status" value="1"/>
</dbReference>
<dbReference type="GO" id="GO:0016020">
    <property type="term" value="C:membrane"/>
    <property type="evidence" value="ECO:0007669"/>
    <property type="project" value="UniProtKB-UniRule"/>
</dbReference>
<dbReference type="PROSITE" id="PS51257">
    <property type="entry name" value="PROKAR_LIPOPROTEIN"/>
    <property type="match status" value="1"/>
</dbReference>
<dbReference type="SUPFAM" id="SSF103088">
    <property type="entry name" value="OmpA-like"/>
    <property type="match status" value="1"/>
</dbReference>
<evidence type="ECO:0000256" key="1">
    <source>
        <dbReference type="PROSITE-ProRule" id="PRU00473"/>
    </source>
</evidence>
<dbReference type="InterPro" id="IPR036737">
    <property type="entry name" value="OmpA-like_sf"/>
</dbReference>
<proteinExistence type="predicted"/>
<dbReference type="AlphaFoldDB" id="A0A1G7XN92"/>
<dbReference type="PANTHER" id="PTHR30329:SF21">
    <property type="entry name" value="LIPOPROTEIN YIAD-RELATED"/>
    <property type="match status" value="1"/>
</dbReference>
<dbReference type="PANTHER" id="PTHR30329">
    <property type="entry name" value="STATOR ELEMENT OF FLAGELLAR MOTOR COMPLEX"/>
    <property type="match status" value="1"/>
</dbReference>
<dbReference type="InterPro" id="IPR050330">
    <property type="entry name" value="Bact_OuterMem_StrucFunc"/>
</dbReference>
<evidence type="ECO:0000259" key="3">
    <source>
        <dbReference type="PROSITE" id="PS51123"/>
    </source>
</evidence>
<keyword evidence="2" id="KW-0175">Coiled coil</keyword>
<sequence>MYKIATISLLFTILLTSCVSKKKFNQVENQKIALQEEISNLKSEREACNENYADLKDEVLSYKQKIAELQGDSEDKIELTSNGQLVSEDMKTNIRRVFSKMPVEQRSDAKTLEDSINLAVAYNIKSNLLKQMKEEDRIADEAIEVDVSEPIVRITLTDKVLFKSGSYWVDKKAYNLLARIAEVINSEPNIDVRVEGHSDNIKVAEESYIVDNWDLSIRRAASVVRTLENEFQVSGDRLIASGRSHYKPAADNSTSEGRAKNRRTTILLLPKIERYQELLNK</sequence>
<evidence type="ECO:0000313" key="4">
    <source>
        <dbReference type="EMBL" id="SDG85709.1"/>
    </source>
</evidence>
<dbReference type="Proteomes" id="UP000199296">
    <property type="component" value="Unassembled WGS sequence"/>
</dbReference>
<dbReference type="STRING" id="470826.SAMN04488027_10928"/>
<dbReference type="RefSeq" id="WP_093368246.1">
    <property type="nucleotide sequence ID" value="NZ_FNCW01000009.1"/>
</dbReference>
<keyword evidence="5" id="KW-1185">Reference proteome</keyword>
<dbReference type="PROSITE" id="PS51123">
    <property type="entry name" value="OMPA_2"/>
    <property type="match status" value="1"/>
</dbReference>
<name>A0A1G7XN92_9FLAO</name>
<dbReference type="Gene3D" id="3.30.1330.60">
    <property type="entry name" value="OmpA-like domain"/>
    <property type="match status" value="1"/>
</dbReference>
<organism evidence="4 5">
    <name type="scientific">Psychroflexus sediminis</name>
    <dbReference type="NCBI Taxonomy" id="470826"/>
    <lineage>
        <taxon>Bacteria</taxon>
        <taxon>Pseudomonadati</taxon>
        <taxon>Bacteroidota</taxon>
        <taxon>Flavobacteriia</taxon>
        <taxon>Flavobacteriales</taxon>
        <taxon>Flavobacteriaceae</taxon>
        <taxon>Psychroflexus</taxon>
    </lineage>
</organism>
<evidence type="ECO:0000256" key="2">
    <source>
        <dbReference type="SAM" id="Coils"/>
    </source>
</evidence>
<dbReference type="InterPro" id="IPR006665">
    <property type="entry name" value="OmpA-like"/>
</dbReference>
<gene>
    <name evidence="4" type="ORF">SAMN04488027_10928</name>
</gene>
<keyword evidence="1" id="KW-0472">Membrane</keyword>
<reference evidence="4 5" key="1">
    <citation type="submission" date="2016-10" db="EMBL/GenBank/DDBJ databases">
        <authorList>
            <person name="de Groot N.N."/>
        </authorList>
    </citation>
    <scope>NUCLEOTIDE SEQUENCE [LARGE SCALE GENOMIC DNA]</scope>
    <source>
        <strain evidence="4 5">DSM 19803</strain>
    </source>
</reference>
<dbReference type="OrthoDB" id="9815217at2"/>